<proteinExistence type="predicted"/>
<dbReference type="EMBL" id="JAINUY010000006">
    <property type="protein sequence ID" value="MBZ4036780.1"/>
    <property type="molecule type" value="Genomic_DNA"/>
</dbReference>
<dbReference type="RefSeq" id="WP_223709063.1">
    <property type="nucleotide sequence ID" value="NZ_JAINUY010000006.1"/>
</dbReference>
<name>A0A9X1HDJ8_9FLAO</name>
<dbReference type="InterPro" id="IPR013783">
    <property type="entry name" value="Ig-like_fold"/>
</dbReference>
<accession>A0A9X1HDJ8</accession>
<evidence type="ECO:0000259" key="2">
    <source>
        <dbReference type="PROSITE" id="PS50853"/>
    </source>
</evidence>
<feature type="domain" description="Fibronectin type-III" evidence="2">
    <location>
        <begin position="41"/>
        <end position="135"/>
    </location>
</feature>
<dbReference type="Proteomes" id="UP001139366">
    <property type="component" value="Unassembled WGS sequence"/>
</dbReference>
<dbReference type="SUPFAM" id="SSF49265">
    <property type="entry name" value="Fibronectin type III"/>
    <property type="match status" value="1"/>
</dbReference>
<dbReference type="SMART" id="SM00060">
    <property type="entry name" value="FN3"/>
    <property type="match status" value="2"/>
</dbReference>
<gene>
    <name evidence="3" type="ORF">K6T82_18570</name>
</gene>
<dbReference type="InterPro" id="IPR003961">
    <property type="entry name" value="FN3_dom"/>
</dbReference>
<comment type="caution">
    <text evidence="3">The sequence shown here is derived from an EMBL/GenBank/DDBJ whole genome shotgun (WGS) entry which is preliminary data.</text>
</comment>
<dbReference type="AlphaFoldDB" id="A0A9X1HDJ8"/>
<sequence length="523" mass="56536">MKTKYIFRGLITLLLLAISFSSCESYNEELLDGIGNTREFSPIGLKATIRNSTTVELTWTAKSDENADHYVVEFSPDDPEFKTIFKTLNVSLSQLPIQVPLEGETTYSIRVKAVSAAGIADSNWSVTTATTLSEQIFSPIRPEEIEANYLTLRWTPNSNVTQILVQPGNITHTITADEKTAGVAIVNGLTGETDYTATLKNGTKTRGILNFTSGVDLTRGIVVNPGDDLNAKIAQATAGSRLLLMPGLYQTTGEIILNKTLIIRGVRPENKPKLNVKFTINAGLVNLSLVDLELDGTGLTNGAVITVSGASNYGDILISKSTIHDYTRALIAASVSNSKVNSFTVDNSIVRSVNTNAGADFIDFRNTYVASIVLKNSTFDTCSTSRDFVRVDAVLPASGGFSGTGLKTTTLIQNCTLYNVSNLAAPKRILYVRFLDNSSTVMNTLIVSTSAIYTNQPATETPIFSKNYYYQAASFMDASIASNKPDASGITANPQFVNAATGNFKVQNQTMIDNNIGDPRWLK</sequence>
<dbReference type="PROSITE" id="PS50853">
    <property type="entry name" value="FN3"/>
    <property type="match status" value="1"/>
</dbReference>
<evidence type="ECO:0000256" key="1">
    <source>
        <dbReference type="SAM" id="SignalP"/>
    </source>
</evidence>
<protein>
    <submittedName>
        <fullName evidence="3">DUF4957 domain-containing protein</fullName>
    </submittedName>
</protein>
<dbReference type="InterPro" id="IPR032530">
    <property type="entry name" value="DUF4957"/>
</dbReference>
<keyword evidence="4" id="KW-1185">Reference proteome</keyword>
<reference evidence="3 4" key="1">
    <citation type="journal article" date="2023" name="Antonie Van Leeuwenhoek">
        <title>Flavobacterium potami sp. nov., a multi-metal resistance genes harbouring bacterium isolated from shallow river silt.</title>
        <authorList>
            <person name="Li S."/>
            <person name="Mao S."/>
            <person name="Mu W."/>
            <person name="Guo B."/>
            <person name="Li C."/>
            <person name="Zhu Q."/>
            <person name="Hou X."/>
            <person name="Zhao Y."/>
            <person name="Wei S."/>
            <person name="Liu H."/>
            <person name="Liu A."/>
        </authorList>
    </citation>
    <scope>NUCLEOTIDE SEQUENCE [LARGE SCALE GENOMIC DNA]</scope>
    <source>
        <strain evidence="3 4">17A</strain>
    </source>
</reference>
<keyword evidence="1" id="KW-0732">Signal</keyword>
<dbReference type="InterPro" id="IPR033427">
    <property type="entry name" value="DUF5123"/>
</dbReference>
<dbReference type="SUPFAM" id="SSF51126">
    <property type="entry name" value="Pectin lyase-like"/>
    <property type="match status" value="1"/>
</dbReference>
<dbReference type="InterPro" id="IPR011050">
    <property type="entry name" value="Pectin_lyase_fold/virulence"/>
</dbReference>
<dbReference type="Pfam" id="PF00041">
    <property type="entry name" value="fn3"/>
    <property type="match status" value="1"/>
</dbReference>
<dbReference type="Pfam" id="PF16318">
    <property type="entry name" value="DUF4957"/>
    <property type="match status" value="1"/>
</dbReference>
<dbReference type="Gene3D" id="2.60.40.10">
    <property type="entry name" value="Immunoglobulins"/>
    <property type="match status" value="1"/>
</dbReference>
<evidence type="ECO:0000313" key="3">
    <source>
        <dbReference type="EMBL" id="MBZ4036780.1"/>
    </source>
</evidence>
<dbReference type="InterPro" id="IPR036116">
    <property type="entry name" value="FN3_sf"/>
</dbReference>
<evidence type="ECO:0000313" key="4">
    <source>
        <dbReference type="Proteomes" id="UP001139366"/>
    </source>
</evidence>
<dbReference type="PROSITE" id="PS51257">
    <property type="entry name" value="PROKAR_LIPOPROTEIN"/>
    <property type="match status" value="1"/>
</dbReference>
<dbReference type="Pfam" id="PF17161">
    <property type="entry name" value="DUF5123"/>
    <property type="match status" value="1"/>
</dbReference>
<organism evidence="3 4">
    <name type="scientific">Flavobacterium potami</name>
    <dbReference type="NCBI Taxonomy" id="2872310"/>
    <lineage>
        <taxon>Bacteria</taxon>
        <taxon>Pseudomonadati</taxon>
        <taxon>Bacteroidota</taxon>
        <taxon>Flavobacteriia</taxon>
        <taxon>Flavobacteriales</taxon>
        <taxon>Flavobacteriaceae</taxon>
        <taxon>Flavobacterium</taxon>
    </lineage>
</organism>
<feature type="signal peptide" evidence="1">
    <location>
        <begin position="1"/>
        <end position="24"/>
    </location>
</feature>
<dbReference type="CDD" id="cd00063">
    <property type="entry name" value="FN3"/>
    <property type="match status" value="1"/>
</dbReference>
<feature type="chain" id="PRO_5040863717" evidence="1">
    <location>
        <begin position="25"/>
        <end position="523"/>
    </location>
</feature>